<sequence length="943" mass="105460">MGYGKTLICLALILATKGHFPQIPSAYFQDSCPVREKTASLLEMAAAAAGRLSLPWKSHFDRLSTTGIHYQRCLSACERNRGSYAITQAPKYYCRNTTSSKIKSCHLQLSSGTLLIVPSNLVDHWLREIAKHTQTLRVLVLREKSNSTPPAHELLDYDIILFSKSRFECEHGGFSACSSELYDSPLKEIHWLRIIVDEGHNFASAGGKSNAIHLLERLHVERRWVVSGTPSDGLYGVEICLASQETNADAAAETSDRTVAILKARKDPRKSIAEELKNLDKLRRIVVDFLCLKPWANCQGNDSANWAKYMKSAGADGKRKMARSLRPTLQSIVVRHRTEDINKDLSLPKLHNKVVYLEPTYYDKLSLNMFIFQLTVNAITSERTDQDYMFHPRNRKYLSVTINHLRQAGFWWCGSEKADVEATLNIARNYMEKNRQNMTDADLSLLWEGILIAENTISCSAWNAFSRYHEVGVLIHGFPEHAREVWSIDGQCEKQGPLLLGLSQAREAQKFVTARLCAADPAEGIAGAGIKVKGDMERGRKGNVEIKSTPNSPIPSQSKRNDYLVHSPKPETPLKKRKFSNCKSLLAKSPLAKVKLVATASAKLTYLLDRVLELQGTEKIIIFYENTNTAFWVAEGLEVLGVDFRIYASTLKATVKSEYLSVFNNSDAVRVLLMDLRQASHGLHVASASRIFIIVPIWDPNVESQAIKRAHRISQTKPVYVETLVLQGTLEDKMLRRRKQMSSAEMQHAEKDLLEDHVMSHIIQTEGFIPILNDTRDTGCAYLKSMPGFFDRHKLPVPDAHDIKAPAPSPTLLPTKLSAARLSSSQQTPFKKEGKAAHSDIPFLNSDISPGLEITTKRRQPFLDEVITPDGLIMTIDKRSTPRKRRAVPRLQDIADGNNDSSGGSVPRTPGLKDRKNVPEDPFYIPGDDCTAGAPFCLSIPDD</sequence>
<reference evidence="1" key="1">
    <citation type="journal article" date="2022" name="bioRxiv">
        <title>Population genetic analysis of Ophidiomyces ophidiicola, the causative agent of snake fungal disease, indicates recent introductions to the USA.</title>
        <authorList>
            <person name="Ladner J.T."/>
            <person name="Palmer J.M."/>
            <person name="Ettinger C.L."/>
            <person name="Stajich J.E."/>
            <person name="Farrell T.M."/>
            <person name="Glorioso B.M."/>
            <person name="Lawson B."/>
            <person name="Price S.J."/>
            <person name="Stengle A.G."/>
            <person name="Grear D.A."/>
            <person name="Lorch J.M."/>
        </authorList>
    </citation>
    <scope>NUCLEOTIDE SEQUENCE</scope>
    <source>
        <strain evidence="1">NWHC 24266-5</strain>
    </source>
</reference>
<accession>A0ACB8UVC2</accession>
<evidence type="ECO:0000313" key="1">
    <source>
        <dbReference type="EMBL" id="KAI2384029.1"/>
    </source>
</evidence>
<organism evidence="1">
    <name type="scientific">Ophidiomyces ophidiicola</name>
    <dbReference type="NCBI Taxonomy" id="1387563"/>
    <lineage>
        <taxon>Eukaryota</taxon>
        <taxon>Fungi</taxon>
        <taxon>Dikarya</taxon>
        <taxon>Ascomycota</taxon>
        <taxon>Pezizomycotina</taxon>
        <taxon>Eurotiomycetes</taxon>
        <taxon>Eurotiomycetidae</taxon>
        <taxon>Onygenales</taxon>
        <taxon>Onygenaceae</taxon>
        <taxon>Ophidiomyces</taxon>
    </lineage>
</organism>
<name>A0ACB8UVC2_9EURO</name>
<gene>
    <name evidence="1" type="ORF">LOY88_004922</name>
</gene>
<proteinExistence type="predicted"/>
<comment type="caution">
    <text evidence="1">The sequence shown here is derived from an EMBL/GenBank/DDBJ whole genome shotgun (WGS) entry which is preliminary data.</text>
</comment>
<dbReference type="EMBL" id="JALBCA010000080">
    <property type="protein sequence ID" value="KAI2384029.1"/>
    <property type="molecule type" value="Genomic_DNA"/>
</dbReference>
<protein>
    <submittedName>
        <fullName evidence="1">Uncharacterized protein</fullName>
    </submittedName>
</protein>